<dbReference type="SUPFAM" id="SSF50685">
    <property type="entry name" value="Barwin-like endoglucanases"/>
    <property type="match status" value="1"/>
</dbReference>
<dbReference type="GO" id="GO:0004553">
    <property type="term" value="F:hydrolase activity, hydrolyzing O-glycosyl compounds"/>
    <property type="evidence" value="ECO:0007669"/>
    <property type="project" value="InterPro"/>
</dbReference>
<keyword evidence="2" id="KW-0472">Membrane</keyword>
<dbReference type="Proteomes" id="UP000601171">
    <property type="component" value="Unassembled WGS sequence"/>
</dbReference>
<dbReference type="CDD" id="cd22786">
    <property type="entry name" value="DPBB_YuiC-like"/>
    <property type="match status" value="1"/>
</dbReference>
<keyword evidence="2" id="KW-1133">Transmembrane helix</keyword>
<gene>
    <name evidence="4" type="ORF">H8707_03420</name>
</gene>
<dbReference type="SMART" id="SM01208">
    <property type="entry name" value="G5"/>
    <property type="match status" value="1"/>
</dbReference>
<dbReference type="Pfam" id="PF07501">
    <property type="entry name" value="G5"/>
    <property type="match status" value="1"/>
</dbReference>
<dbReference type="GO" id="GO:0019867">
    <property type="term" value="C:outer membrane"/>
    <property type="evidence" value="ECO:0007669"/>
    <property type="project" value="InterPro"/>
</dbReference>
<proteinExistence type="predicted"/>
<dbReference type="PROSITE" id="PS51109">
    <property type="entry name" value="G5"/>
    <property type="match status" value="1"/>
</dbReference>
<dbReference type="InterPro" id="IPR007137">
    <property type="entry name" value="DUF348"/>
</dbReference>
<sequence>MESSMIKKARKFRALMILAISVTISLGVFSYQGNEVTLDLDGKIIEKVSYAKTVEDFIESESIPIRDGAYISVPLDAKLRDNKEITIKNPKHYIIDEGGMLADITSTHTNVGDVLKDIGVRLEGEDYTYPELSSEVQPNSTIELYRVREVEDVEDTIIPFEKHVEKNNKLDVGVTQIVQEGKDGLKRSYIKKKYINNVLTASVILKDEIITEPIPQITQKGSKDFIVTSRGNTRYRNAMVMTATAYDLSFESTGKNQGDRYYGLTASGTKVRPGVVAVDPRIIPLGTRLYVQSLDKTKDYGFAIAEDTGGAIKGKKIDLFFESSNDVYNFGRRKVKVYILN</sequence>
<name>A0A926ER48_9FIRM</name>
<keyword evidence="5" id="KW-1185">Reference proteome</keyword>
<feature type="transmembrane region" description="Helical" evidence="2">
    <location>
        <begin position="12"/>
        <end position="31"/>
    </location>
</feature>
<accession>A0A926ER48</accession>
<dbReference type="InterPro" id="IPR011098">
    <property type="entry name" value="G5_dom"/>
</dbReference>
<dbReference type="PANTHER" id="PTHR39160">
    <property type="entry name" value="CELL WALL-BINDING PROTEIN YOCH"/>
    <property type="match status" value="1"/>
</dbReference>
<evidence type="ECO:0000313" key="4">
    <source>
        <dbReference type="EMBL" id="MBC8587291.1"/>
    </source>
</evidence>
<dbReference type="AlphaFoldDB" id="A0A926ER48"/>
<dbReference type="Pfam" id="PF03990">
    <property type="entry name" value="DUF348"/>
    <property type="match status" value="2"/>
</dbReference>
<dbReference type="PANTHER" id="PTHR39160:SF4">
    <property type="entry name" value="RESUSCITATION-PROMOTING FACTOR RPFB"/>
    <property type="match status" value="1"/>
</dbReference>
<dbReference type="Gene3D" id="2.20.230.10">
    <property type="entry name" value="Resuscitation-promoting factor rpfb"/>
    <property type="match status" value="1"/>
</dbReference>
<keyword evidence="1" id="KW-0732">Signal</keyword>
<organism evidence="4 5">
    <name type="scientific">Paratissierella segnis</name>
    <dbReference type="NCBI Taxonomy" id="2763679"/>
    <lineage>
        <taxon>Bacteria</taxon>
        <taxon>Bacillati</taxon>
        <taxon>Bacillota</taxon>
        <taxon>Tissierellia</taxon>
        <taxon>Tissierellales</taxon>
        <taxon>Tissierellaceae</taxon>
        <taxon>Paratissierella</taxon>
    </lineage>
</organism>
<evidence type="ECO:0000256" key="2">
    <source>
        <dbReference type="SAM" id="Phobius"/>
    </source>
</evidence>
<reference evidence="4" key="1">
    <citation type="submission" date="2020-08" db="EMBL/GenBank/DDBJ databases">
        <title>Genome public.</title>
        <authorList>
            <person name="Liu C."/>
            <person name="Sun Q."/>
        </authorList>
    </citation>
    <scope>NUCLEOTIDE SEQUENCE</scope>
    <source>
        <strain evidence="4">BX21</strain>
    </source>
</reference>
<dbReference type="Gene3D" id="2.40.40.10">
    <property type="entry name" value="RlpA-like domain"/>
    <property type="match status" value="1"/>
</dbReference>
<evidence type="ECO:0000256" key="1">
    <source>
        <dbReference type="ARBA" id="ARBA00022729"/>
    </source>
</evidence>
<dbReference type="RefSeq" id="WP_262428761.1">
    <property type="nucleotide sequence ID" value="NZ_JACRTG010000008.1"/>
</dbReference>
<dbReference type="EMBL" id="JACRTG010000008">
    <property type="protein sequence ID" value="MBC8587291.1"/>
    <property type="molecule type" value="Genomic_DNA"/>
</dbReference>
<keyword evidence="2" id="KW-0812">Transmembrane</keyword>
<feature type="domain" description="G5" evidence="3">
    <location>
        <begin position="144"/>
        <end position="224"/>
    </location>
</feature>
<dbReference type="InterPro" id="IPR036908">
    <property type="entry name" value="RlpA-like_sf"/>
</dbReference>
<comment type="caution">
    <text evidence="4">The sequence shown here is derived from an EMBL/GenBank/DDBJ whole genome shotgun (WGS) entry which is preliminary data.</text>
</comment>
<dbReference type="GO" id="GO:0009254">
    <property type="term" value="P:peptidoglycan turnover"/>
    <property type="evidence" value="ECO:0007669"/>
    <property type="project" value="InterPro"/>
</dbReference>
<evidence type="ECO:0000259" key="3">
    <source>
        <dbReference type="PROSITE" id="PS51109"/>
    </source>
</evidence>
<dbReference type="InterPro" id="IPR010611">
    <property type="entry name" value="3D_dom"/>
</dbReference>
<dbReference type="Pfam" id="PF06725">
    <property type="entry name" value="3D"/>
    <property type="match status" value="1"/>
</dbReference>
<evidence type="ECO:0000313" key="5">
    <source>
        <dbReference type="Proteomes" id="UP000601171"/>
    </source>
</evidence>
<dbReference type="InterPro" id="IPR051933">
    <property type="entry name" value="Resuscitation_pf_RpfB"/>
</dbReference>
<protein>
    <submittedName>
        <fullName evidence="4">G5 domain-containing protein</fullName>
    </submittedName>
</protein>